<feature type="transmembrane region" description="Helical" evidence="7">
    <location>
        <begin position="107"/>
        <end position="130"/>
    </location>
</feature>
<feature type="transmembrane region" description="Helical" evidence="7">
    <location>
        <begin position="12"/>
        <end position="32"/>
    </location>
</feature>
<feature type="region of interest" description="Disordered" evidence="6">
    <location>
        <begin position="225"/>
        <end position="321"/>
    </location>
</feature>
<keyword evidence="3 7" id="KW-0812">Transmembrane</keyword>
<dbReference type="InterPro" id="IPR011701">
    <property type="entry name" value="MFS"/>
</dbReference>
<keyword evidence="4 7" id="KW-1133">Transmembrane helix</keyword>
<dbReference type="PANTHER" id="PTHR43385:SF1">
    <property type="entry name" value="RIBOFLAVIN TRANSPORTER RIBJ"/>
    <property type="match status" value="1"/>
</dbReference>
<feature type="transmembrane region" description="Helical" evidence="7">
    <location>
        <begin position="477"/>
        <end position="498"/>
    </location>
</feature>
<feature type="transmembrane region" description="Helical" evidence="7">
    <location>
        <begin position="412"/>
        <end position="436"/>
    </location>
</feature>
<comment type="caution">
    <text evidence="8">The sequence shown here is derived from an EMBL/GenBank/DDBJ whole genome shotgun (WGS) entry which is preliminary data.</text>
</comment>
<reference evidence="8" key="1">
    <citation type="journal article" date="2023" name="G3 (Bethesda)">
        <title>A reference genome for the long-term kleptoplast-retaining sea slug Elysia crispata morphotype clarki.</title>
        <authorList>
            <person name="Eastman K.E."/>
            <person name="Pendleton A.L."/>
            <person name="Shaikh M.A."/>
            <person name="Suttiyut T."/>
            <person name="Ogas R."/>
            <person name="Tomko P."/>
            <person name="Gavelis G."/>
            <person name="Widhalm J.R."/>
            <person name="Wisecaver J.H."/>
        </authorList>
    </citation>
    <scope>NUCLEOTIDE SEQUENCE</scope>
    <source>
        <strain evidence="8">ECLA1</strain>
    </source>
</reference>
<dbReference type="GO" id="GO:0022857">
    <property type="term" value="F:transmembrane transporter activity"/>
    <property type="evidence" value="ECO:0007669"/>
    <property type="project" value="InterPro"/>
</dbReference>
<evidence type="ECO:0000256" key="6">
    <source>
        <dbReference type="SAM" id="MobiDB-lite"/>
    </source>
</evidence>
<feature type="transmembrane region" description="Helical" evidence="7">
    <location>
        <begin position="193"/>
        <end position="214"/>
    </location>
</feature>
<dbReference type="InterPro" id="IPR052983">
    <property type="entry name" value="MFS_Riboflavin_Transporter"/>
</dbReference>
<accession>A0AAE0YK39</accession>
<dbReference type="GO" id="GO:0016020">
    <property type="term" value="C:membrane"/>
    <property type="evidence" value="ECO:0007669"/>
    <property type="project" value="UniProtKB-SubCell"/>
</dbReference>
<feature type="compositionally biased region" description="Basic and acidic residues" evidence="6">
    <location>
        <begin position="248"/>
        <end position="263"/>
    </location>
</feature>
<protein>
    <submittedName>
        <fullName evidence="8">Uncharacterized protein</fullName>
    </submittedName>
</protein>
<evidence type="ECO:0000313" key="9">
    <source>
        <dbReference type="Proteomes" id="UP001283361"/>
    </source>
</evidence>
<feature type="transmembrane region" description="Helical" evidence="7">
    <location>
        <begin position="384"/>
        <end position="400"/>
    </location>
</feature>
<evidence type="ECO:0000256" key="7">
    <source>
        <dbReference type="SAM" id="Phobius"/>
    </source>
</evidence>
<dbReference type="InterPro" id="IPR036259">
    <property type="entry name" value="MFS_trans_sf"/>
</dbReference>
<dbReference type="EMBL" id="JAWDGP010006027">
    <property type="protein sequence ID" value="KAK3748364.1"/>
    <property type="molecule type" value="Genomic_DNA"/>
</dbReference>
<feature type="compositionally biased region" description="Polar residues" evidence="6">
    <location>
        <begin position="225"/>
        <end position="243"/>
    </location>
</feature>
<feature type="transmembrane region" description="Helical" evidence="7">
    <location>
        <begin position="351"/>
        <end position="372"/>
    </location>
</feature>
<evidence type="ECO:0000256" key="3">
    <source>
        <dbReference type="ARBA" id="ARBA00022692"/>
    </source>
</evidence>
<feature type="compositionally biased region" description="Polar residues" evidence="6">
    <location>
        <begin position="309"/>
        <end position="321"/>
    </location>
</feature>
<dbReference type="SUPFAM" id="SSF103473">
    <property type="entry name" value="MFS general substrate transporter"/>
    <property type="match status" value="1"/>
</dbReference>
<evidence type="ECO:0000256" key="5">
    <source>
        <dbReference type="ARBA" id="ARBA00023136"/>
    </source>
</evidence>
<keyword evidence="9" id="KW-1185">Reference proteome</keyword>
<organism evidence="8 9">
    <name type="scientific">Elysia crispata</name>
    <name type="common">lettuce slug</name>
    <dbReference type="NCBI Taxonomy" id="231223"/>
    <lineage>
        <taxon>Eukaryota</taxon>
        <taxon>Metazoa</taxon>
        <taxon>Spiralia</taxon>
        <taxon>Lophotrochozoa</taxon>
        <taxon>Mollusca</taxon>
        <taxon>Gastropoda</taxon>
        <taxon>Heterobranchia</taxon>
        <taxon>Euthyneura</taxon>
        <taxon>Panpulmonata</taxon>
        <taxon>Sacoglossa</taxon>
        <taxon>Placobranchoidea</taxon>
        <taxon>Plakobranchidae</taxon>
        <taxon>Elysia</taxon>
    </lineage>
</organism>
<evidence type="ECO:0000256" key="4">
    <source>
        <dbReference type="ARBA" id="ARBA00022989"/>
    </source>
</evidence>
<sequence length="528" mass="57722">MTTTRCRKISVLVGGILLSSPLALTHFYGNLLPYLASYFQARKDSMIYFMDPLWMATMFRSFFSLAMVFTSPMELRFGKFPCIIAGAIGMCVSVLCGYVAVDEPMALTLTFGVTHGIAVGVVYSLTLKLLLQIWDDKGGTAVGFMAIAPPLGAMINIGMAYCVINPTNKEADLRVGKHVYFSDAEIIHNVPHYFLVMGGGLVLSNVIGISLLYYGSSNFKHESFTQATQSSTNHKSNGQSGSASLCDRQSHIRRVPDRHDEPLKSAPTAQNRNYNSTTSEDGPTSREQCNDKAQNGNYQSTISEDGPTSREQSNDKAQSSCEEIEALQNETSKQRFTADFSPKEMLCTRQFWLVWLCCLGISHSFFIHLSLYKEYGQLTISNDALLASLAMLGMVGMIVIRPNVGLFSDKFGICTTAFAMCASSGLFMGLVVVGFYVSAAMFVIMTLITFVLVSLQLMVISLLTSHFFGQTHYASNMGLVCSGQFLLIFLEPFIVAAITNHLGWDFLFLSGSLSAAVAAVAEMALEGT</sequence>
<feature type="transmembrane region" description="Helical" evidence="7">
    <location>
        <begin position="142"/>
        <end position="164"/>
    </location>
</feature>
<feature type="transmembrane region" description="Helical" evidence="7">
    <location>
        <begin position="82"/>
        <end position="101"/>
    </location>
</feature>
<dbReference type="AlphaFoldDB" id="A0AAE0YK39"/>
<dbReference type="Proteomes" id="UP001283361">
    <property type="component" value="Unassembled WGS sequence"/>
</dbReference>
<feature type="transmembrane region" description="Helical" evidence="7">
    <location>
        <begin position="52"/>
        <end position="70"/>
    </location>
</feature>
<proteinExistence type="predicted"/>
<evidence type="ECO:0000313" key="8">
    <source>
        <dbReference type="EMBL" id="KAK3748364.1"/>
    </source>
</evidence>
<gene>
    <name evidence="8" type="ORF">RRG08_018206</name>
</gene>
<evidence type="ECO:0000256" key="2">
    <source>
        <dbReference type="ARBA" id="ARBA00022448"/>
    </source>
</evidence>
<evidence type="ECO:0000256" key="1">
    <source>
        <dbReference type="ARBA" id="ARBA00004141"/>
    </source>
</evidence>
<dbReference type="PANTHER" id="PTHR43385">
    <property type="entry name" value="RIBOFLAVIN TRANSPORTER RIBJ"/>
    <property type="match status" value="1"/>
</dbReference>
<dbReference type="Gene3D" id="1.20.1250.20">
    <property type="entry name" value="MFS general substrate transporter like domains"/>
    <property type="match status" value="1"/>
</dbReference>
<dbReference type="Pfam" id="PF07690">
    <property type="entry name" value="MFS_1"/>
    <property type="match status" value="1"/>
</dbReference>
<name>A0AAE0YK39_9GAST</name>
<feature type="transmembrane region" description="Helical" evidence="7">
    <location>
        <begin position="442"/>
        <end position="465"/>
    </location>
</feature>
<comment type="subcellular location">
    <subcellularLocation>
        <location evidence="1">Membrane</location>
        <topology evidence="1">Multi-pass membrane protein</topology>
    </subcellularLocation>
</comment>
<keyword evidence="5 7" id="KW-0472">Membrane</keyword>
<feature type="compositionally biased region" description="Polar residues" evidence="6">
    <location>
        <begin position="267"/>
        <end position="303"/>
    </location>
</feature>
<keyword evidence="2" id="KW-0813">Transport</keyword>